<comment type="caution">
    <text evidence="2">The sequence shown here is derived from an EMBL/GenBank/DDBJ whole genome shotgun (WGS) entry which is preliminary data.</text>
</comment>
<organism evidence="2 3">
    <name type="scientific">Methylomonas subterranea</name>
    <dbReference type="NCBI Taxonomy" id="2952225"/>
    <lineage>
        <taxon>Bacteria</taxon>
        <taxon>Pseudomonadati</taxon>
        <taxon>Pseudomonadota</taxon>
        <taxon>Gammaproteobacteria</taxon>
        <taxon>Methylococcales</taxon>
        <taxon>Methylococcaceae</taxon>
        <taxon>Methylomonas</taxon>
    </lineage>
</organism>
<proteinExistence type="predicted"/>
<dbReference type="Pfam" id="PF10636">
    <property type="entry name" value="hemP"/>
    <property type="match status" value="1"/>
</dbReference>
<dbReference type="RefSeq" id="WP_256603430.1">
    <property type="nucleotide sequence ID" value="NZ_JANIBJ010000030.1"/>
</dbReference>
<dbReference type="InterPro" id="IPR019600">
    <property type="entry name" value="Hemin_uptake_protein_HemP"/>
</dbReference>
<evidence type="ECO:0000313" key="3">
    <source>
        <dbReference type="Proteomes" id="UP001524499"/>
    </source>
</evidence>
<dbReference type="Gene3D" id="2.10.70.10">
    <property type="entry name" value="Complement Module, domain 1"/>
    <property type="match status" value="1"/>
</dbReference>
<dbReference type="Proteomes" id="UP001524499">
    <property type="component" value="Unassembled WGS sequence"/>
</dbReference>
<dbReference type="EMBL" id="JANIBJ010000030">
    <property type="protein sequence ID" value="MCQ8105461.1"/>
    <property type="molecule type" value="Genomic_DNA"/>
</dbReference>
<protein>
    <submittedName>
        <fullName evidence="2">Hemin uptake protein HemP</fullName>
    </submittedName>
</protein>
<feature type="region of interest" description="Disordered" evidence="1">
    <location>
        <begin position="1"/>
        <end position="26"/>
    </location>
</feature>
<name>A0ABT1TJ07_9GAMM</name>
<evidence type="ECO:0000256" key="1">
    <source>
        <dbReference type="SAM" id="MobiDB-lite"/>
    </source>
</evidence>
<reference evidence="2 3" key="1">
    <citation type="submission" date="2022-07" db="EMBL/GenBank/DDBJ databases">
        <title>Methylomonas rivi sp. nov., Methylomonas rosea sp. nov., Methylomonas aureus sp. nov. and Methylomonas subterranea sp. nov., four novel methanotrophs isolated from a freshwater creek and the deep terrestrial subsurface.</title>
        <authorList>
            <person name="Abin C."/>
            <person name="Sankaranarayanan K."/>
            <person name="Garner C."/>
            <person name="Sindelar R."/>
            <person name="Kotary K."/>
            <person name="Garner R."/>
            <person name="Barclay S."/>
            <person name="Lawson P."/>
            <person name="Krumholz L."/>
        </authorList>
    </citation>
    <scope>NUCLEOTIDE SEQUENCE [LARGE SCALE GENOMIC DNA]</scope>
    <source>
        <strain evidence="2 3">SURF-2</strain>
    </source>
</reference>
<evidence type="ECO:0000313" key="2">
    <source>
        <dbReference type="EMBL" id="MCQ8105461.1"/>
    </source>
</evidence>
<feature type="compositionally biased region" description="Basic and acidic residues" evidence="1">
    <location>
        <begin position="11"/>
        <end position="25"/>
    </location>
</feature>
<sequence length="63" mass="7237">MTNPAYQPKTAEVRRPTNGENDGVRPRINSKQLFADRNEIVIDHQGDEYRLRITSNGKLILTK</sequence>
<accession>A0ABT1TJ07</accession>
<keyword evidence="3" id="KW-1185">Reference proteome</keyword>
<gene>
    <name evidence="2" type="ORF">NP590_15210</name>
</gene>